<evidence type="ECO:0000256" key="4">
    <source>
        <dbReference type="ARBA" id="ARBA00023163"/>
    </source>
</evidence>
<feature type="domain" description="E2F/DP family winged-helix DNA-binding" evidence="8">
    <location>
        <begin position="151"/>
        <end position="231"/>
    </location>
</feature>
<dbReference type="GeneID" id="108859466"/>
<comment type="subcellular location">
    <subcellularLocation>
        <location evidence="6">Nucleus</location>
    </subcellularLocation>
</comment>
<dbReference type="SMART" id="SM01372">
    <property type="entry name" value="E2F_TDP"/>
    <property type="match status" value="2"/>
</dbReference>
<keyword evidence="4 6" id="KW-0804">Transcription</keyword>
<evidence type="ECO:0000256" key="5">
    <source>
        <dbReference type="ARBA" id="ARBA00023306"/>
    </source>
</evidence>
<dbReference type="SUPFAM" id="SSF46785">
    <property type="entry name" value="Winged helix' DNA-binding domain"/>
    <property type="match status" value="2"/>
</dbReference>
<dbReference type="Pfam" id="PF02319">
    <property type="entry name" value="WHD_E2F_TDP"/>
    <property type="match status" value="2"/>
</dbReference>
<keyword evidence="5" id="KW-0131">Cell cycle</keyword>
<sequence length="362" mass="40889">MEKMSWIVSSQDVESLALQSYSRKEKSLGVLVSNFMRLYNRDDVDLFGIDEAAAKLGVERRRIYDVVNILESIGVVARKGKSLYSWNGFVHIPRSLLQLKEEGLREGFGLSTICSNSHKVSHDGSDESDDSLSLPPHDQHKSSSLSTMDHKKERSLWLLSQNFVKMFLCSHDEIITLDTAAKALLNDSQDSVQMKTKVRRLYDIANVLSSMELIEKTHIPGTRKPAYKWLGSKSLIEKGSTLFNSTDESKKRVFGTEITNLSTKRNKTDCSSNYVLQTGYKKHDEETKPAAKSCYMFGPFSPTAASKKKKNNNVGTIYNGRLQDLEALSSTYKPQYSNQDVTGLLGHYTGSWNKWFAELDRK</sequence>
<keyword evidence="2 6" id="KW-0805">Transcription regulation</keyword>
<evidence type="ECO:0000256" key="3">
    <source>
        <dbReference type="ARBA" id="ARBA00023125"/>
    </source>
</evidence>
<feature type="domain" description="E2F/DP family winged-helix DNA-binding" evidence="8">
    <location>
        <begin position="23"/>
        <end position="88"/>
    </location>
</feature>
<evidence type="ECO:0000256" key="2">
    <source>
        <dbReference type="ARBA" id="ARBA00023015"/>
    </source>
</evidence>
<protein>
    <submittedName>
        <fullName evidence="10">E2F transcription factor-like E2FF</fullName>
    </submittedName>
</protein>
<accession>A0A6J0NYY2</accession>
<dbReference type="GO" id="GO:0090575">
    <property type="term" value="C:RNA polymerase II transcription regulator complex"/>
    <property type="evidence" value="ECO:0007669"/>
    <property type="project" value="TreeGrafter"/>
</dbReference>
<dbReference type="OrthoDB" id="5318at2759"/>
<organism evidence="9 10">
    <name type="scientific">Raphanus sativus</name>
    <name type="common">Radish</name>
    <name type="synonym">Raphanus raphanistrum var. sativus</name>
    <dbReference type="NCBI Taxonomy" id="3726"/>
    <lineage>
        <taxon>Eukaryota</taxon>
        <taxon>Viridiplantae</taxon>
        <taxon>Streptophyta</taxon>
        <taxon>Embryophyta</taxon>
        <taxon>Tracheophyta</taxon>
        <taxon>Spermatophyta</taxon>
        <taxon>Magnoliopsida</taxon>
        <taxon>eudicotyledons</taxon>
        <taxon>Gunneridae</taxon>
        <taxon>Pentapetalae</taxon>
        <taxon>rosids</taxon>
        <taxon>malvids</taxon>
        <taxon>Brassicales</taxon>
        <taxon>Brassicaceae</taxon>
        <taxon>Brassiceae</taxon>
        <taxon>Raphanus</taxon>
    </lineage>
</organism>
<proteinExistence type="inferred from homology"/>
<dbReference type="RefSeq" id="XP_018488873.1">
    <property type="nucleotide sequence ID" value="XM_018633371.2"/>
</dbReference>
<reference evidence="10" key="2">
    <citation type="submission" date="2025-08" db="UniProtKB">
        <authorList>
            <consortium name="RefSeq"/>
        </authorList>
    </citation>
    <scope>IDENTIFICATION</scope>
    <source>
        <tissue evidence="10">Leaf</tissue>
    </source>
</reference>
<dbReference type="PANTHER" id="PTHR12081:SF7">
    <property type="entry name" value="TRANSCRIPTION FACTOR EFL-3"/>
    <property type="match status" value="1"/>
</dbReference>
<dbReference type="KEGG" id="rsz:108859466"/>
<dbReference type="PANTHER" id="PTHR12081">
    <property type="entry name" value="TRANSCRIPTION FACTOR E2F"/>
    <property type="match status" value="1"/>
</dbReference>
<evidence type="ECO:0000313" key="10">
    <source>
        <dbReference type="RefSeq" id="XP_018488873.1"/>
    </source>
</evidence>
<reference evidence="9" key="1">
    <citation type="journal article" date="2019" name="Database">
        <title>The radish genome database (RadishGD): an integrated information resource for radish genomics.</title>
        <authorList>
            <person name="Yu H.J."/>
            <person name="Baek S."/>
            <person name="Lee Y.J."/>
            <person name="Cho A."/>
            <person name="Mun J.H."/>
        </authorList>
    </citation>
    <scope>NUCLEOTIDE SEQUENCE [LARGE SCALE GENOMIC DNA]</scope>
    <source>
        <strain evidence="9">cv. WK10039</strain>
    </source>
</reference>
<dbReference type="InterPro" id="IPR036390">
    <property type="entry name" value="WH_DNA-bd_sf"/>
</dbReference>
<dbReference type="InterPro" id="IPR036388">
    <property type="entry name" value="WH-like_DNA-bd_sf"/>
</dbReference>
<feature type="region of interest" description="Disordered" evidence="7">
    <location>
        <begin position="119"/>
        <end position="147"/>
    </location>
</feature>
<evidence type="ECO:0000313" key="9">
    <source>
        <dbReference type="Proteomes" id="UP000504610"/>
    </source>
</evidence>
<dbReference type="InterPro" id="IPR003316">
    <property type="entry name" value="E2F_WHTH_DNA-bd_dom"/>
</dbReference>
<evidence type="ECO:0000256" key="6">
    <source>
        <dbReference type="RuleBase" id="RU003796"/>
    </source>
</evidence>
<keyword evidence="6" id="KW-0539">Nucleus</keyword>
<gene>
    <name evidence="10" type="primary">LOC108859466</name>
</gene>
<dbReference type="Proteomes" id="UP000504610">
    <property type="component" value="Chromosome 5"/>
</dbReference>
<evidence type="ECO:0000256" key="1">
    <source>
        <dbReference type="ARBA" id="ARBA00010940"/>
    </source>
</evidence>
<dbReference type="FunFam" id="1.10.10.10:FF:000295">
    <property type="entry name" value="E2F transcription factor-like E2FE"/>
    <property type="match status" value="1"/>
</dbReference>
<evidence type="ECO:0000259" key="8">
    <source>
        <dbReference type="SMART" id="SM01372"/>
    </source>
</evidence>
<dbReference type="Gene3D" id="1.10.10.10">
    <property type="entry name" value="Winged helix-like DNA-binding domain superfamily/Winged helix DNA-binding domain"/>
    <property type="match status" value="2"/>
</dbReference>
<evidence type="ECO:0000256" key="7">
    <source>
        <dbReference type="SAM" id="MobiDB-lite"/>
    </source>
</evidence>
<keyword evidence="9" id="KW-1185">Reference proteome</keyword>
<dbReference type="GO" id="GO:0000981">
    <property type="term" value="F:DNA-binding transcription factor activity, RNA polymerase II-specific"/>
    <property type="evidence" value="ECO:0007669"/>
    <property type="project" value="TreeGrafter"/>
</dbReference>
<dbReference type="AlphaFoldDB" id="A0A6J0NYY2"/>
<keyword evidence="3 6" id="KW-0238">DNA-binding</keyword>
<dbReference type="InterPro" id="IPR015633">
    <property type="entry name" value="E2F"/>
</dbReference>
<comment type="similarity">
    <text evidence="1 6">Belongs to the E2F/DP family.</text>
</comment>
<name>A0A6J0NYY2_RAPSA</name>
<dbReference type="GO" id="GO:0000978">
    <property type="term" value="F:RNA polymerase II cis-regulatory region sequence-specific DNA binding"/>
    <property type="evidence" value="ECO:0007669"/>
    <property type="project" value="InterPro"/>
</dbReference>